<sequence length="92" mass="10668">IVSADVTSNGDLIELEIFMWEEESEDFATRFVDIVEGFQTLKQLKLFSRTCIQSNKFPLITRLLQRLPGLEILSFTRRSGLETLSFTKHFPK</sequence>
<evidence type="ECO:0000313" key="2">
    <source>
        <dbReference type="Proteomes" id="UP000824469"/>
    </source>
</evidence>
<protein>
    <submittedName>
        <fullName evidence="1">Uncharacterized protein</fullName>
    </submittedName>
</protein>
<dbReference type="AlphaFoldDB" id="A0AA38CIC4"/>
<reference evidence="1 2" key="1">
    <citation type="journal article" date="2021" name="Nat. Plants">
        <title>The Taxus genome provides insights into paclitaxel biosynthesis.</title>
        <authorList>
            <person name="Xiong X."/>
            <person name="Gou J."/>
            <person name="Liao Q."/>
            <person name="Li Y."/>
            <person name="Zhou Q."/>
            <person name="Bi G."/>
            <person name="Li C."/>
            <person name="Du R."/>
            <person name="Wang X."/>
            <person name="Sun T."/>
            <person name="Guo L."/>
            <person name="Liang H."/>
            <person name="Lu P."/>
            <person name="Wu Y."/>
            <person name="Zhang Z."/>
            <person name="Ro D.K."/>
            <person name="Shang Y."/>
            <person name="Huang S."/>
            <person name="Yan J."/>
        </authorList>
    </citation>
    <scope>NUCLEOTIDE SEQUENCE [LARGE SCALE GENOMIC DNA]</scope>
    <source>
        <strain evidence="1">Ta-2019</strain>
    </source>
</reference>
<feature type="non-terminal residue" evidence="1">
    <location>
        <position position="1"/>
    </location>
</feature>
<proteinExistence type="predicted"/>
<accession>A0AA38CIC4</accession>
<comment type="caution">
    <text evidence="1">The sequence shown here is derived from an EMBL/GenBank/DDBJ whole genome shotgun (WGS) entry which is preliminary data.</text>
</comment>
<dbReference type="EMBL" id="JAHRHJ020000009">
    <property type="protein sequence ID" value="KAH9300602.1"/>
    <property type="molecule type" value="Genomic_DNA"/>
</dbReference>
<dbReference type="Proteomes" id="UP000824469">
    <property type="component" value="Unassembled WGS sequence"/>
</dbReference>
<keyword evidence="2" id="KW-1185">Reference proteome</keyword>
<evidence type="ECO:0000313" key="1">
    <source>
        <dbReference type="EMBL" id="KAH9300602.1"/>
    </source>
</evidence>
<organism evidence="1 2">
    <name type="scientific">Taxus chinensis</name>
    <name type="common">Chinese yew</name>
    <name type="synonym">Taxus wallichiana var. chinensis</name>
    <dbReference type="NCBI Taxonomy" id="29808"/>
    <lineage>
        <taxon>Eukaryota</taxon>
        <taxon>Viridiplantae</taxon>
        <taxon>Streptophyta</taxon>
        <taxon>Embryophyta</taxon>
        <taxon>Tracheophyta</taxon>
        <taxon>Spermatophyta</taxon>
        <taxon>Pinopsida</taxon>
        <taxon>Pinidae</taxon>
        <taxon>Conifers II</taxon>
        <taxon>Cupressales</taxon>
        <taxon>Taxaceae</taxon>
        <taxon>Taxus</taxon>
    </lineage>
</organism>
<name>A0AA38CIC4_TAXCH</name>
<gene>
    <name evidence="1" type="ORF">KI387_012185</name>
</gene>
<feature type="non-terminal residue" evidence="1">
    <location>
        <position position="92"/>
    </location>
</feature>